<dbReference type="SUPFAM" id="SSF46689">
    <property type="entry name" value="Homeodomain-like"/>
    <property type="match status" value="1"/>
</dbReference>
<evidence type="ECO:0000259" key="2">
    <source>
        <dbReference type="Pfam" id="PF01498"/>
    </source>
</evidence>
<proteinExistence type="predicted"/>
<dbReference type="InterPro" id="IPR036388">
    <property type="entry name" value="WH-like_DNA-bd_sf"/>
</dbReference>
<reference evidence="4 5" key="1">
    <citation type="submission" date="2017-03" db="EMBL/GenBank/DDBJ databases">
        <title>Genome of the blue death feigning beetle - Asbolus verrucosus.</title>
        <authorList>
            <person name="Rider S.D."/>
        </authorList>
    </citation>
    <scope>NUCLEOTIDE SEQUENCE [LARGE SCALE GENOMIC DNA]</scope>
    <source>
        <strain evidence="4">Butters</strain>
        <tissue evidence="4">Head and leg muscle</tissue>
    </source>
</reference>
<dbReference type="OrthoDB" id="6762716at2759"/>
<dbReference type="STRING" id="1661398.A0A482W6R7"/>
<dbReference type="InterPro" id="IPR025246">
    <property type="entry name" value="IS30-like_HTH"/>
</dbReference>
<protein>
    <submittedName>
        <fullName evidence="4">HTH Tnp Tc3 2 domain containing protein</fullName>
    </submittedName>
</protein>
<dbReference type="Pfam" id="PF01498">
    <property type="entry name" value="HTH_Tnp_Tc3_2"/>
    <property type="match status" value="1"/>
</dbReference>
<evidence type="ECO:0000259" key="3">
    <source>
        <dbReference type="Pfam" id="PF13936"/>
    </source>
</evidence>
<dbReference type="GO" id="GO:0003677">
    <property type="term" value="F:DNA binding"/>
    <property type="evidence" value="ECO:0007669"/>
    <property type="project" value="InterPro"/>
</dbReference>
<gene>
    <name evidence="4" type="ORF">BDFB_008302</name>
</gene>
<dbReference type="Proteomes" id="UP000292052">
    <property type="component" value="Unassembled WGS sequence"/>
</dbReference>
<dbReference type="GO" id="GO:0015074">
    <property type="term" value="P:DNA integration"/>
    <property type="evidence" value="ECO:0007669"/>
    <property type="project" value="InterPro"/>
</dbReference>
<sequence length="142" mass="17058">MECISRHLSLDECVQAATWVDEGWSYRNIVQRLGISHTTISRVIQRYRETQDHQRYLGQGRPRKTTALEDRFLRISVLRERFTTYRDLQRQLETIHEIQVSFKTVRRRLAEHDLHHRQPATGSPFTVDHRRARLAFVREHIN</sequence>
<comment type="subcellular location">
    <subcellularLocation>
        <location evidence="1">Nucleus</location>
    </subcellularLocation>
</comment>
<dbReference type="InterPro" id="IPR002492">
    <property type="entry name" value="Transposase_Tc1-like"/>
</dbReference>
<dbReference type="Gene3D" id="1.10.10.10">
    <property type="entry name" value="Winged helix-like DNA-binding domain superfamily/Winged helix DNA-binding domain"/>
    <property type="match status" value="1"/>
</dbReference>
<dbReference type="Pfam" id="PF13936">
    <property type="entry name" value="HTH_38"/>
    <property type="match status" value="1"/>
</dbReference>
<feature type="domain" description="Transposase Tc1-like" evidence="2">
    <location>
        <begin position="73"/>
        <end position="142"/>
    </location>
</feature>
<evidence type="ECO:0000313" key="5">
    <source>
        <dbReference type="Proteomes" id="UP000292052"/>
    </source>
</evidence>
<accession>A0A482W6R7</accession>
<dbReference type="EMBL" id="QDEB01022211">
    <property type="protein sequence ID" value="RZC40880.1"/>
    <property type="molecule type" value="Genomic_DNA"/>
</dbReference>
<dbReference type="AlphaFoldDB" id="A0A482W6R7"/>
<evidence type="ECO:0000256" key="1">
    <source>
        <dbReference type="ARBA" id="ARBA00004123"/>
    </source>
</evidence>
<name>A0A482W6R7_ASBVE</name>
<evidence type="ECO:0000313" key="4">
    <source>
        <dbReference type="EMBL" id="RZC40880.1"/>
    </source>
</evidence>
<dbReference type="GO" id="GO:0005634">
    <property type="term" value="C:nucleus"/>
    <property type="evidence" value="ECO:0007669"/>
    <property type="project" value="UniProtKB-SubCell"/>
</dbReference>
<comment type="caution">
    <text evidence="4">The sequence shown here is derived from an EMBL/GenBank/DDBJ whole genome shotgun (WGS) entry which is preliminary data.</text>
</comment>
<dbReference type="GO" id="GO:0006313">
    <property type="term" value="P:DNA transposition"/>
    <property type="evidence" value="ECO:0007669"/>
    <property type="project" value="InterPro"/>
</dbReference>
<dbReference type="InterPro" id="IPR009057">
    <property type="entry name" value="Homeodomain-like_sf"/>
</dbReference>
<keyword evidence="5" id="KW-1185">Reference proteome</keyword>
<organism evidence="4 5">
    <name type="scientific">Asbolus verrucosus</name>
    <name type="common">Desert ironclad beetle</name>
    <dbReference type="NCBI Taxonomy" id="1661398"/>
    <lineage>
        <taxon>Eukaryota</taxon>
        <taxon>Metazoa</taxon>
        <taxon>Ecdysozoa</taxon>
        <taxon>Arthropoda</taxon>
        <taxon>Hexapoda</taxon>
        <taxon>Insecta</taxon>
        <taxon>Pterygota</taxon>
        <taxon>Neoptera</taxon>
        <taxon>Endopterygota</taxon>
        <taxon>Coleoptera</taxon>
        <taxon>Polyphaga</taxon>
        <taxon>Cucujiformia</taxon>
        <taxon>Tenebrionidae</taxon>
        <taxon>Pimeliinae</taxon>
        <taxon>Asbolus</taxon>
    </lineage>
</organism>
<feature type="domain" description="Transposase IS30-like HTH" evidence="3">
    <location>
        <begin position="6"/>
        <end position="46"/>
    </location>
</feature>